<keyword evidence="7 9" id="KW-0009">Actin-binding</keyword>
<dbReference type="InterPro" id="IPR001609">
    <property type="entry name" value="Myosin_head_motor_dom-like"/>
</dbReference>
<comment type="subunit">
    <text evidence="8">Binds to cdc4 and rlc1.</text>
</comment>
<accession>A0A1E3QC71</accession>
<dbReference type="GO" id="GO:0007015">
    <property type="term" value="P:actin filament organization"/>
    <property type="evidence" value="ECO:0007669"/>
    <property type="project" value="TreeGrafter"/>
</dbReference>
<dbReference type="SUPFAM" id="SSF52540">
    <property type="entry name" value="P-loop containing nucleoside triphosphate hydrolases"/>
    <property type="match status" value="1"/>
</dbReference>
<evidence type="ECO:0000256" key="2">
    <source>
        <dbReference type="ARBA" id="ARBA00022741"/>
    </source>
</evidence>
<dbReference type="PRINTS" id="PR00193">
    <property type="entry name" value="MYOSINHEAVY"/>
</dbReference>
<evidence type="ECO:0000256" key="8">
    <source>
        <dbReference type="ARBA" id="ARBA00064372"/>
    </source>
</evidence>
<dbReference type="EMBL" id="KV454291">
    <property type="protein sequence ID" value="ODQ75168.1"/>
    <property type="molecule type" value="Genomic_DNA"/>
</dbReference>
<proteinExistence type="inferred from homology"/>
<keyword evidence="13" id="KW-1185">Reference proteome</keyword>
<dbReference type="InterPro" id="IPR036961">
    <property type="entry name" value="Kinesin_motor_dom_sf"/>
</dbReference>
<dbReference type="Gene3D" id="1.20.120.720">
    <property type="entry name" value="Myosin VI head, motor domain, U50 subdomain"/>
    <property type="match status" value="1"/>
</dbReference>
<dbReference type="GO" id="GO:0000146">
    <property type="term" value="F:microfilament motor activity"/>
    <property type="evidence" value="ECO:0007669"/>
    <property type="project" value="TreeGrafter"/>
</dbReference>
<keyword evidence="3 9" id="KW-0067">ATP-binding</keyword>
<keyword evidence="5 9" id="KW-0518">Myosin</keyword>
<dbReference type="GO" id="GO:0005524">
    <property type="term" value="F:ATP binding"/>
    <property type="evidence" value="ECO:0007669"/>
    <property type="project" value="UniProtKB-UniRule"/>
</dbReference>
<dbReference type="GO" id="GO:0120104">
    <property type="term" value="C:mitotic actomyosin contractile ring, proximal layer"/>
    <property type="evidence" value="ECO:0007669"/>
    <property type="project" value="UniProtKB-ARBA"/>
</dbReference>
<evidence type="ECO:0000256" key="6">
    <source>
        <dbReference type="ARBA" id="ARBA00023175"/>
    </source>
</evidence>
<dbReference type="PROSITE" id="PS51456">
    <property type="entry name" value="MYOSIN_MOTOR"/>
    <property type="match status" value="1"/>
</dbReference>
<dbReference type="AlphaFoldDB" id="A0A1E3QC71"/>
<reference evidence="12 13" key="1">
    <citation type="journal article" date="2016" name="Proc. Natl. Acad. Sci. U.S.A.">
        <title>Comparative genomics of biotechnologically important yeasts.</title>
        <authorList>
            <person name="Riley R."/>
            <person name="Haridas S."/>
            <person name="Wolfe K.H."/>
            <person name="Lopes M.R."/>
            <person name="Hittinger C.T."/>
            <person name="Goeker M."/>
            <person name="Salamov A.A."/>
            <person name="Wisecaver J.H."/>
            <person name="Long T.M."/>
            <person name="Calvey C.H."/>
            <person name="Aerts A.L."/>
            <person name="Barry K.W."/>
            <person name="Choi C."/>
            <person name="Clum A."/>
            <person name="Coughlan A.Y."/>
            <person name="Deshpande S."/>
            <person name="Douglass A.P."/>
            <person name="Hanson S.J."/>
            <person name="Klenk H.-P."/>
            <person name="LaButti K.M."/>
            <person name="Lapidus A."/>
            <person name="Lindquist E.A."/>
            <person name="Lipzen A.M."/>
            <person name="Meier-Kolthoff J.P."/>
            <person name="Ohm R.A."/>
            <person name="Otillar R.P."/>
            <person name="Pangilinan J.L."/>
            <person name="Peng Y."/>
            <person name="Rokas A."/>
            <person name="Rosa C.A."/>
            <person name="Scheuner C."/>
            <person name="Sibirny A.A."/>
            <person name="Slot J.C."/>
            <person name="Stielow J.B."/>
            <person name="Sun H."/>
            <person name="Kurtzman C.P."/>
            <person name="Blackwell M."/>
            <person name="Grigoriev I.V."/>
            <person name="Jeffries T.W."/>
        </authorList>
    </citation>
    <scope>NUCLEOTIDE SEQUENCE [LARGE SCALE GENOMIC DNA]</scope>
    <source>
        <strain evidence="12 13">NRRL Y-11557</strain>
    </source>
</reference>
<dbReference type="GO" id="GO:0016020">
    <property type="term" value="C:membrane"/>
    <property type="evidence" value="ECO:0007669"/>
    <property type="project" value="TreeGrafter"/>
</dbReference>
<dbReference type="FunFam" id="3.40.850.10:FF:000101">
    <property type="entry name" value="Slow myosin heavy chain 2"/>
    <property type="match status" value="1"/>
</dbReference>
<evidence type="ECO:0000256" key="3">
    <source>
        <dbReference type="ARBA" id="ARBA00022840"/>
    </source>
</evidence>
<dbReference type="Gene3D" id="1.10.10.820">
    <property type="match status" value="1"/>
</dbReference>
<dbReference type="SMART" id="SM00242">
    <property type="entry name" value="MYSc"/>
    <property type="match status" value="1"/>
</dbReference>
<evidence type="ECO:0000313" key="12">
    <source>
        <dbReference type="EMBL" id="ODQ75168.1"/>
    </source>
</evidence>
<comment type="similarity">
    <text evidence="1 9">Belongs to the TRAFAC class myosin-kinesin ATPase superfamily. Myosin family.</text>
</comment>
<dbReference type="Gene3D" id="3.30.70.1590">
    <property type="match status" value="1"/>
</dbReference>
<dbReference type="InterPro" id="IPR027417">
    <property type="entry name" value="P-loop_NTPase"/>
</dbReference>
<dbReference type="PANTHER" id="PTHR13140:SF857">
    <property type="entry name" value="MYOSIN-11"/>
    <property type="match status" value="1"/>
</dbReference>
<protein>
    <recommendedName>
        <fullName evidence="11">Myosin motor domain-containing protein</fullName>
    </recommendedName>
</protein>
<evidence type="ECO:0000259" key="11">
    <source>
        <dbReference type="PROSITE" id="PS51456"/>
    </source>
</evidence>
<organism evidence="12 13">
    <name type="scientific">Lipomyces starkeyi NRRL Y-11557</name>
    <dbReference type="NCBI Taxonomy" id="675824"/>
    <lineage>
        <taxon>Eukaryota</taxon>
        <taxon>Fungi</taxon>
        <taxon>Dikarya</taxon>
        <taxon>Ascomycota</taxon>
        <taxon>Saccharomycotina</taxon>
        <taxon>Lipomycetes</taxon>
        <taxon>Lipomycetales</taxon>
        <taxon>Lipomycetaceae</taxon>
        <taxon>Lipomyces</taxon>
    </lineage>
</organism>
<dbReference type="PROSITE" id="PS50096">
    <property type="entry name" value="IQ"/>
    <property type="match status" value="1"/>
</dbReference>
<dbReference type="GO" id="GO:0051015">
    <property type="term" value="F:actin filament binding"/>
    <property type="evidence" value="ECO:0007669"/>
    <property type="project" value="TreeGrafter"/>
</dbReference>
<dbReference type="Pfam" id="PF00063">
    <property type="entry name" value="Myosin_head"/>
    <property type="match status" value="1"/>
</dbReference>
<dbReference type="GO" id="GO:0016459">
    <property type="term" value="C:myosin complex"/>
    <property type="evidence" value="ECO:0007669"/>
    <property type="project" value="UniProtKB-KW"/>
</dbReference>
<dbReference type="Gene3D" id="4.10.270.10">
    <property type="entry name" value="Myosin, subunit A"/>
    <property type="match status" value="1"/>
</dbReference>
<keyword evidence="4 10" id="KW-0175">Coiled coil</keyword>
<dbReference type="Proteomes" id="UP000094385">
    <property type="component" value="Unassembled WGS sequence"/>
</dbReference>
<evidence type="ECO:0000256" key="10">
    <source>
        <dbReference type="SAM" id="Coils"/>
    </source>
</evidence>
<gene>
    <name evidence="12" type="ORF">LIPSTDRAFT_240041</name>
</gene>
<feature type="region of interest" description="Actin-binding" evidence="9">
    <location>
        <begin position="587"/>
        <end position="609"/>
    </location>
</feature>
<dbReference type="GO" id="GO:1902404">
    <property type="term" value="P:mitotic actomyosin contractile ring contraction"/>
    <property type="evidence" value="ECO:0007669"/>
    <property type="project" value="UniProtKB-ARBA"/>
</dbReference>
<dbReference type="OrthoDB" id="6108017at2759"/>
<feature type="binding site" evidence="9">
    <location>
        <begin position="124"/>
        <end position="131"/>
    </location>
    <ligand>
        <name>ATP</name>
        <dbReference type="ChEBI" id="CHEBI:30616"/>
    </ligand>
</feature>
<dbReference type="CDD" id="cd01377">
    <property type="entry name" value="MYSc_class_II"/>
    <property type="match status" value="1"/>
</dbReference>
<name>A0A1E3QC71_LIPST</name>
<evidence type="ECO:0000313" key="13">
    <source>
        <dbReference type="Proteomes" id="UP000094385"/>
    </source>
</evidence>
<evidence type="ECO:0000256" key="9">
    <source>
        <dbReference type="PROSITE-ProRule" id="PRU00782"/>
    </source>
</evidence>
<dbReference type="Gene3D" id="3.40.850.10">
    <property type="entry name" value="Kinesin motor domain"/>
    <property type="match status" value="1"/>
</dbReference>
<dbReference type="PANTHER" id="PTHR13140">
    <property type="entry name" value="MYOSIN"/>
    <property type="match status" value="1"/>
</dbReference>
<evidence type="ECO:0000256" key="7">
    <source>
        <dbReference type="ARBA" id="ARBA00023203"/>
    </source>
</evidence>
<dbReference type="FunFam" id="1.20.58.530:FF:000001">
    <property type="entry name" value="Myosin heavy chain"/>
    <property type="match status" value="1"/>
</dbReference>
<keyword evidence="2 9" id="KW-0547">Nucleotide-binding</keyword>
<feature type="domain" description="Myosin motor" evidence="11">
    <location>
        <begin position="31"/>
        <end position="719"/>
    </location>
</feature>
<evidence type="ECO:0000256" key="1">
    <source>
        <dbReference type="ARBA" id="ARBA00008314"/>
    </source>
</evidence>
<keyword evidence="6 9" id="KW-0505">Motor protein</keyword>
<sequence>MGCYMFDAQTTWYDRIVRKDEVDKVNPPKFDKANDMAELTHLNEASVVHNLASRYMADMIYTYSGLFLVAVNPYCSLPIYNHAYISMYKNKSRDVAPPHIYAITDLAFRNMLEMHENQSILVTGESGAGKTENTKKVIQYLAAVTTPTNKTSELGTIEQQILQANPILEAFGNSQTVRNNNSSRFGKFIKIGFSRSGQISGAYINWYLLEKSRVVTQSPLERNYHIFYQLLCGASAGLREKFLLDRNVGDYAYLKNGQRSIPGISDEDEFKKLMLAFKIMGFSEQEQTDLLRVIAIILHIGNLEVGAERSSGQAKLLQYVQVEKLCHAMGVPVDAFTKALLRPRVKAGRDWVDQSRTQAQVQFSLHALAKALYERGFAYLVNRINEVLERDSGSTMFIGVLDIAGFEIFEANSFEQLCINYTNEKLQQFFNHHMFVLEQEEYARENIDWQFIDFGHDLQPTIDLIEKSNPIGIFSCLDEDCVMPRATDKSFTEKLHSLWDKKSDKYKPSLFKQGFRLRHYAAEVDYSTEGWLEKNKDPLNDNITHLLSLSEEPHIAHLFADDLEGDLAARKRRGLFRTVAQRHKEQLTSLMAQLNSTRPHFVRCILPNHEKRPRKMDSVLVLDQLRCNGVLEGIRIARTGFPNRLSFAEFRQRYEILVKQGAGARGTLANATGTEYVDGQRACSLILDALKLDKSAYRVGITKVFFRAGVLAELEDQREKLVRTVITLIQSRVRGYLQRRYVNKRLYRAEAVQVIARNIKASQTDNPWWKVYVKMQPLLMAQRETVQTMARDGEYRKVVAQLADAEAESQKARDRARKLEGEMKKVQETLESERALAIDKQEILRRSQMREADLEEQLVVALEDLDKLEVQCEELLDAKRKADKEVEMWRGELEKAARIIGRLEGEKGALDKRIETLVADLSEKEDKEGKIHGAMEQL</sequence>
<dbReference type="FunFam" id="1.10.10.820:FF:000001">
    <property type="entry name" value="Myosin heavy chain"/>
    <property type="match status" value="1"/>
</dbReference>
<feature type="coiled-coil region" evidence="10">
    <location>
        <begin position="795"/>
        <end position="892"/>
    </location>
</feature>
<evidence type="ECO:0000256" key="4">
    <source>
        <dbReference type="ARBA" id="ARBA00023054"/>
    </source>
</evidence>
<dbReference type="STRING" id="675824.A0A1E3QC71"/>
<dbReference type="GO" id="GO:1903475">
    <property type="term" value="P:mitotic actomyosin contractile ring assembly"/>
    <property type="evidence" value="ECO:0007669"/>
    <property type="project" value="UniProtKB-ARBA"/>
</dbReference>
<dbReference type="Gene3D" id="1.20.58.530">
    <property type="match status" value="1"/>
</dbReference>
<evidence type="ECO:0000256" key="5">
    <source>
        <dbReference type="ARBA" id="ARBA00023123"/>
    </source>
</evidence>